<evidence type="ECO:0000313" key="4">
    <source>
        <dbReference type="Proteomes" id="UP001272242"/>
    </source>
</evidence>
<dbReference type="Pfam" id="PF00266">
    <property type="entry name" value="Aminotran_5"/>
    <property type="match status" value="1"/>
</dbReference>
<keyword evidence="1" id="KW-0663">Pyridoxal phosphate</keyword>
<comment type="caution">
    <text evidence="3">The sequence shown here is derived from an EMBL/GenBank/DDBJ whole genome shotgun (WGS) entry which is preliminary data.</text>
</comment>
<dbReference type="InterPro" id="IPR000192">
    <property type="entry name" value="Aminotrans_V_dom"/>
</dbReference>
<evidence type="ECO:0000256" key="1">
    <source>
        <dbReference type="ARBA" id="ARBA00022898"/>
    </source>
</evidence>
<sequence length="376" mass="40526">MLTPESRRRDFSTLEGRAYLNTAAEGVPPPAVGEALAQYFRDKQLGMDGRVPHAAQWEAARALTAEFFGLTAAEIGICSCSSEAYNLAALALQLQPGDEVVCTDLDFPASSTPWLQPACPATLRLWKHRAGALRVEDLIPLLNPRTRLVNVSLVSFYNGFTVALPPIVEAVRKHSPALLGVDVTQALGRIPLDLRGADLIVSSTHKWILASHGGGLVGVPKDRAKEWTAPAGGWFNLEDAFGPGSFEAVKSKPGAASFMVGMPNYPALYAVRAGLEYLRGVGVANIDAHARPLVRHCLAELRKLPVEVLTPDEPEHIAGILAFKHPKAAEINARLHAGNVHVMNPTGRLRVAVHGYNTHDDIERLLRELKAALAAV</sequence>
<reference evidence="4" key="1">
    <citation type="journal article" date="2023" name="Mar. Drugs">
        <title>Gemmata algarum, a Novel Planctomycete Isolated from an Algal Mat, Displays Antimicrobial Activity.</title>
        <authorList>
            <person name="Kumar G."/>
            <person name="Kallscheuer N."/>
            <person name="Kashif M."/>
            <person name="Ahamad S."/>
            <person name="Jagadeeshwari U."/>
            <person name="Pannikurungottu S."/>
            <person name="Haufschild T."/>
            <person name="Kabuu M."/>
            <person name="Sasikala C."/>
            <person name="Jogler C."/>
            <person name="Ramana C."/>
        </authorList>
    </citation>
    <scope>NUCLEOTIDE SEQUENCE [LARGE SCALE GENOMIC DNA]</scope>
    <source>
        <strain evidence="4">JC673</strain>
    </source>
</reference>
<keyword evidence="4" id="KW-1185">Reference proteome</keyword>
<dbReference type="EMBL" id="JAXBLV010000013">
    <property type="protein sequence ID" value="MDY3558091.1"/>
    <property type="molecule type" value="Genomic_DNA"/>
</dbReference>
<dbReference type="RefSeq" id="WP_320685062.1">
    <property type="nucleotide sequence ID" value="NZ_JAXBLV010000013.1"/>
</dbReference>
<dbReference type="InterPro" id="IPR015421">
    <property type="entry name" value="PyrdxlP-dep_Trfase_major"/>
</dbReference>
<proteinExistence type="predicted"/>
<gene>
    <name evidence="3" type="ORF">R5W23_000812</name>
</gene>
<name>A0ABU5ESL9_9BACT</name>
<evidence type="ECO:0000259" key="2">
    <source>
        <dbReference type="Pfam" id="PF00266"/>
    </source>
</evidence>
<dbReference type="Gene3D" id="3.90.1150.10">
    <property type="entry name" value="Aspartate Aminotransferase, domain 1"/>
    <property type="match status" value="1"/>
</dbReference>
<dbReference type="InterPro" id="IPR015422">
    <property type="entry name" value="PyrdxlP-dep_Trfase_small"/>
</dbReference>
<evidence type="ECO:0000313" key="3">
    <source>
        <dbReference type="EMBL" id="MDY3558091.1"/>
    </source>
</evidence>
<keyword evidence="3" id="KW-0032">Aminotransferase</keyword>
<dbReference type="Proteomes" id="UP001272242">
    <property type="component" value="Unassembled WGS sequence"/>
</dbReference>
<dbReference type="GO" id="GO:0008483">
    <property type="term" value="F:transaminase activity"/>
    <property type="evidence" value="ECO:0007669"/>
    <property type="project" value="UniProtKB-KW"/>
</dbReference>
<dbReference type="Gene3D" id="3.40.640.10">
    <property type="entry name" value="Type I PLP-dependent aspartate aminotransferase-like (Major domain)"/>
    <property type="match status" value="1"/>
</dbReference>
<accession>A0ABU5ESL9</accession>
<feature type="domain" description="Aminotransferase class V" evidence="2">
    <location>
        <begin position="19"/>
        <end position="331"/>
    </location>
</feature>
<dbReference type="PANTHER" id="PTHR43586:SF8">
    <property type="entry name" value="CYSTEINE DESULFURASE 1, CHLOROPLASTIC"/>
    <property type="match status" value="1"/>
</dbReference>
<organism evidence="3 4">
    <name type="scientific">Gemmata algarum</name>
    <dbReference type="NCBI Taxonomy" id="2975278"/>
    <lineage>
        <taxon>Bacteria</taxon>
        <taxon>Pseudomonadati</taxon>
        <taxon>Planctomycetota</taxon>
        <taxon>Planctomycetia</taxon>
        <taxon>Gemmatales</taxon>
        <taxon>Gemmataceae</taxon>
        <taxon>Gemmata</taxon>
    </lineage>
</organism>
<keyword evidence="3" id="KW-0808">Transferase</keyword>
<dbReference type="PANTHER" id="PTHR43586">
    <property type="entry name" value="CYSTEINE DESULFURASE"/>
    <property type="match status" value="1"/>
</dbReference>
<dbReference type="InterPro" id="IPR015424">
    <property type="entry name" value="PyrdxlP-dep_Trfase"/>
</dbReference>
<dbReference type="SUPFAM" id="SSF53383">
    <property type="entry name" value="PLP-dependent transferases"/>
    <property type="match status" value="1"/>
</dbReference>
<protein>
    <submittedName>
        <fullName evidence="3">Aminotransferase class V-fold PLP-dependent enzyme</fullName>
    </submittedName>
</protein>